<accession>A0A819FB32</accession>
<dbReference type="Proteomes" id="UP000663891">
    <property type="component" value="Unassembled WGS sequence"/>
</dbReference>
<dbReference type="EMBL" id="CAJNON010000806">
    <property type="protein sequence ID" value="CAF1382150.1"/>
    <property type="molecule type" value="Genomic_DNA"/>
</dbReference>
<evidence type="ECO:0000313" key="1">
    <source>
        <dbReference type="EMBL" id="CAF1382150.1"/>
    </source>
</evidence>
<dbReference type="Proteomes" id="UP000663881">
    <property type="component" value="Unassembled WGS sequence"/>
</dbReference>
<evidence type="ECO:0000313" key="2">
    <source>
        <dbReference type="EMBL" id="CAF3864786.1"/>
    </source>
</evidence>
<comment type="caution">
    <text evidence="2">The sequence shown here is derived from an EMBL/GenBank/DDBJ whole genome shotgun (WGS) entry which is preliminary data.</text>
</comment>
<name>A0A819FB32_9BILA</name>
<dbReference type="OrthoDB" id="9991874at2759"/>
<proteinExistence type="predicted"/>
<sequence length="511" mass="60798">MASSKIWTIHQIINNLVYFHLRSPEKSIRILRNCIRSCEKRSPIILNCSSRQQILSVFPEINDLDEFYPLLANISYEQLSDKELELRTNYHYQGRTINISFNRDDDDDEMGRKIQKLLNLYSQKWHIDQDVLIVNLKRLLFSLSAFTLNDFLLKHQQQLCQLSLEQWFITLEFYLQMDAQCFLMKTCSFRESIPRCIDEGIFSLTLPSTQYGMKQCQDQNCHYCYKRLDFTDRFERAKFFSTSQIHHFVNGYKVYLNCNVTCTSSNIIYALTCPCHQYDYIGRCQLPFRERIMKHRLYNGRIISNFFIGQTVADRLRDEYEDQTIYESHTKLYQHSIQCLATIEMFLACHLRYWCFVPMTKEQAIIDDINLTSTERNLLAEYQMSHSEYNTHETNTNSFQRSDNNASWCMNNIPSPPLNYQFSLRQKLEQWNFFQDRSDIFTSRYINLYNPIIVMALPDNSSDEMRHLIQALLVTHAEPKLNKTINDSILTSTNSNNTWYQHLIHPRLRLS</sequence>
<protein>
    <submittedName>
        <fullName evidence="2">Uncharacterized protein</fullName>
    </submittedName>
</protein>
<evidence type="ECO:0000313" key="3">
    <source>
        <dbReference type="Proteomes" id="UP000663881"/>
    </source>
</evidence>
<dbReference type="EMBL" id="CAJOAY010001608">
    <property type="protein sequence ID" value="CAF3864786.1"/>
    <property type="molecule type" value="Genomic_DNA"/>
</dbReference>
<organism evidence="2 3">
    <name type="scientific">Adineta steineri</name>
    <dbReference type="NCBI Taxonomy" id="433720"/>
    <lineage>
        <taxon>Eukaryota</taxon>
        <taxon>Metazoa</taxon>
        <taxon>Spiralia</taxon>
        <taxon>Gnathifera</taxon>
        <taxon>Rotifera</taxon>
        <taxon>Eurotatoria</taxon>
        <taxon>Bdelloidea</taxon>
        <taxon>Adinetida</taxon>
        <taxon>Adinetidae</taxon>
        <taxon>Adineta</taxon>
    </lineage>
</organism>
<gene>
    <name evidence="2" type="ORF">OKA104_LOCUS22245</name>
    <name evidence="1" type="ORF">VCS650_LOCUS35465</name>
</gene>
<reference evidence="2" key="1">
    <citation type="submission" date="2021-02" db="EMBL/GenBank/DDBJ databases">
        <authorList>
            <person name="Nowell W R."/>
        </authorList>
    </citation>
    <scope>NUCLEOTIDE SEQUENCE</scope>
</reference>
<dbReference type="AlphaFoldDB" id="A0A819FB32"/>